<accession>A0A9W5YH01</accession>
<evidence type="ECO:0000313" key="11">
    <source>
        <dbReference type="Proteomes" id="UP001144256"/>
    </source>
</evidence>
<keyword evidence="11" id="KW-1185">Reference proteome</keyword>
<evidence type="ECO:0000256" key="5">
    <source>
        <dbReference type="ARBA" id="ARBA00022989"/>
    </source>
</evidence>
<dbReference type="Gene3D" id="3.40.50.300">
    <property type="entry name" value="P-loop containing nucleotide triphosphate hydrolases"/>
    <property type="match status" value="1"/>
</dbReference>
<evidence type="ECO:0000256" key="3">
    <source>
        <dbReference type="ARBA" id="ARBA00022741"/>
    </source>
</evidence>
<keyword evidence="6 7" id="KW-0472">Membrane</keyword>
<evidence type="ECO:0000256" key="7">
    <source>
        <dbReference type="SAM" id="Phobius"/>
    </source>
</evidence>
<evidence type="ECO:0000256" key="4">
    <source>
        <dbReference type="ARBA" id="ARBA00022840"/>
    </source>
</evidence>
<feature type="domain" description="ABC transporter" evidence="8">
    <location>
        <begin position="340"/>
        <end position="580"/>
    </location>
</feature>
<evidence type="ECO:0000259" key="9">
    <source>
        <dbReference type="PROSITE" id="PS50929"/>
    </source>
</evidence>
<dbReference type="GO" id="GO:0016887">
    <property type="term" value="F:ATP hydrolysis activity"/>
    <property type="evidence" value="ECO:0007669"/>
    <property type="project" value="InterPro"/>
</dbReference>
<dbReference type="InterPro" id="IPR027417">
    <property type="entry name" value="P-loop_NTPase"/>
</dbReference>
<evidence type="ECO:0000259" key="8">
    <source>
        <dbReference type="PROSITE" id="PS50893"/>
    </source>
</evidence>
<dbReference type="SMART" id="SM00382">
    <property type="entry name" value="AAA"/>
    <property type="match status" value="1"/>
</dbReference>
<dbReference type="AlphaFoldDB" id="A0A9W5YH01"/>
<dbReference type="Pfam" id="PF00005">
    <property type="entry name" value="ABC_tran"/>
    <property type="match status" value="1"/>
</dbReference>
<dbReference type="InterPro" id="IPR003593">
    <property type="entry name" value="AAA+_ATPase"/>
</dbReference>
<feature type="transmembrane region" description="Helical" evidence="7">
    <location>
        <begin position="61"/>
        <end position="84"/>
    </location>
</feature>
<evidence type="ECO:0008006" key="12">
    <source>
        <dbReference type="Google" id="ProtNLM"/>
    </source>
</evidence>
<protein>
    <recommendedName>
        <fullName evidence="12">ABC transporter ATP-binding protein</fullName>
    </recommendedName>
</protein>
<dbReference type="PANTHER" id="PTHR43394:SF1">
    <property type="entry name" value="ATP-BINDING CASSETTE SUB-FAMILY B MEMBER 10, MITOCHONDRIAL"/>
    <property type="match status" value="1"/>
</dbReference>
<dbReference type="InterPro" id="IPR003439">
    <property type="entry name" value="ABC_transporter-like_ATP-bd"/>
</dbReference>
<keyword evidence="3" id="KW-0547">Nucleotide-binding</keyword>
<evidence type="ECO:0000256" key="6">
    <source>
        <dbReference type="ARBA" id="ARBA00023136"/>
    </source>
</evidence>
<keyword evidence="5 7" id="KW-1133">Transmembrane helix</keyword>
<dbReference type="PANTHER" id="PTHR43394">
    <property type="entry name" value="ATP-DEPENDENT PERMEASE MDL1, MITOCHONDRIAL"/>
    <property type="match status" value="1"/>
</dbReference>
<evidence type="ECO:0000256" key="1">
    <source>
        <dbReference type="ARBA" id="ARBA00004651"/>
    </source>
</evidence>
<dbReference type="GO" id="GO:0005886">
    <property type="term" value="C:plasma membrane"/>
    <property type="evidence" value="ECO:0007669"/>
    <property type="project" value="UniProtKB-SubCell"/>
</dbReference>
<dbReference type="Proteomes" id="UP001144256">
    <property type="component" value="Unassembled WGS sequence"/>
</dbReference>
<reference evidence="10" key="1">
    <citation type="submission" date="2022-06" db="EMBL/GenBank/DDBJ databases">
        <title>Vallitalea longa sp. nov., an anaerobic bacterium isolated from marine sediment.</title>
        <authorList>
            <person name="Hirano S."/>
            <person name="Terahara T."/>
            <person name="Mori K."/>
            <person name="Hamada M."/>
            <person name="Matsumoto R."/>
            <person name="Kobayashi T."/>
        </authorList>
    </citation>
    <scope>NUCLEOTIDE SEQUENCE</scope>
    <source>
        <strain evidence="10">SH18-1</strain>
    </source>
</reference>
<sequence>MKKRWILGRLLKYCFHNNGLAMGSMILASILLGLLSVLQIWIVGQIVNELGFLSDSRKELILYMIMLLVCLLLWKICFLLIPYVRNNLVSKMKIPMQKDLIESVNKIPVIQQELNETQVKIGRAFDFINNHFETSLISIQVYISSIISVLSISILLACYSWVFPVIAALTAIPIIFIRLKQDKTMHEMYKKQYPNNQLADYYLGALTKKDSLLELMVFQLRSLFLNRYLKLTKDNVQERTQYFIKHACGGGLLEALWLTTGNVLSIGWAIFLLSQTSKFSLGILAIVIRGIATAQDDIIGFAFNSKNIYQATFYGEDFWAMIYKRESEIPQYKYCKVKSIELRHVGFRYPYQQENSLSDINLILHTDETMGIVGENGSGKSTISKILLGIYQPTEGEILVNGHKIEDLSLLYQDVGAVFQDYVNYQLTPRENIRFGSLKEKERKKAIIAAAKKSGAHTFVKDLKKQYDTPIGTLLDNAIHLSGGQWQRLAVARGFYSNGSIMVLDEPNSNLDPKMEAALYEEYKDIMNEKNRIGVLVSHRLGSTRACDRIIVMSQGRIVEEGSFEQLINAHGKYSYMYQTQAKWYAEGY</sequence>
<comment type="caution">
    <text evidence="10">The sequence shown here is derived from an EMBL/GenBank/DDBJ whole genome shotgun (WGS) entry which is preliminary data.</text>
</comment>
<dbReference type="RefSeq" id="WP_281819535.1">
    <property type="nucleotide sequence ID" value="NZ_BRLB01000026.1"/>
</dbReference>
<feature type="transmembrane region" description="Helical" evidence="7">
    <location>
        <begin position="161"/>
        <end position="179"/>
    </location>
</feature>
<dbReference type="SUPFAM" id="SSF90123">
    <property type="entry name" value="ABC transporter transmembrane region"/>
    <property type="match status" value="1"/>
</dbReference>
<comment type="subcellular location">
    <subcellularLocation>
        <location evidence="1">Cell membrane</location>
        <topology evidence="1">Multi-pass membrane protein</topology>
    </subcellularLocation>
</comment>
<organism evidence="10 11">
    <name type="scientific">Vallitalea longa</name>
    <dbReference type="NCBI Taxonomy" id="2936439"/>
    <lineage>
        <taxon>Bacteria</taxon>
        <taxon>Bacillati</taxon>
        <taxon>Bacillota</taxon>
        <taxon>Clostridia</taxon>
        <taxon>Lachnospirales</taxon>
        <taxon>Vallitaleaceae</taxon>
        <taxon>Vallitalea</taxon>
    </lineage>
</organism>
<keyword evidence="2 7" id="KW-0812">Transmembrane</keyword>
<dbReference type="InterPro" id="IPR036640">
    <property type="entry name" value="ABC1_TM_sf"/>
</dbReference>
<gene>
    <name evidence="10" type="ORF">SH1V18_46030</name>
</gene>
<dbReference type="InterPro" id="IPR017871">
    <property type="entry name" value="ABC_transporter-like_CS"/>
</dbReference>
<dbReference type="PROSITE" id="PS50893">
    <property type="entry name" value="ABC_TRANSPORTER_2"/>
    <property type="match status" value="1"/>
</dbReference>
<dbReference type="InterPro" id="IPR011527">
    <property type="entry name" value="ABC1_TM_dom"/>
</dbReference>
<feature type="transmembrane region" description="Helical" evidence="7">
    <location>
        <begin position="136"/>
        <end position="155"/>
    </location>
</feature>
<name>A0A9W5YH01_9FIRM</name>
<dbReference type="PROSITE" id="PS50929">
    <property type="entry name" value="ABC_TM1F"/>
    <property type="match status" value="1"/>
</dbReference>
<keyword evidence="4" id="KW-0067">ATP-binding</keyword>
<proteinExistence type="predicted"/>
<evidence type="ECO:0000256" key="2">
    <source>
        <dbReference type="ARBA" id="ARBA00022692"/>
    </source>
</evidence>
<evidence type="ECO:0000313" key="10">
    <source>
        <dbReference type="EMBL" id="GKX32123.1"/>
    </source>
</evidence>
<dbReference type="Gene3D" id="1.20.1560.10">
    <property type="entry name" value="ABC transporter type 1, transmembrane domain"/>
    <property type="match status" value="1"/>
</dbReference>
<feature type="domain" description="ABC transmembrane type-1" evidence="9">
    <location>
        <begin position="25"/>
        <end position="192"/>
    </location>
</feature>
<feature type="transmembrane region" description="Helical" evidence="7">
    <location>
        <begin position="20"/>
        <end position="41"/>
    </location>
</feature>
<dbReference type="EMBL" id="BRLB01000026">
    <property type="protein sequence ID" value="GKX32123.1"/>
    <property type="molecule type" value="Genomic_DNA"/>
</dbReference>
<dbReference type="SUPFAM" id="SSF52540">
    <property type="entry name" value="P-loop containing nucleoside triphosphate hydrolases"/>
    <property type="match status" value="1"/>
</dbReference>
<dbReference type="PROSITE" id="PS00211">
    <property type="entry name" value="ABC_TRANSPORTER_1"/>
    <property type="match status" value="1"/>
</dbReference>
<dbReference type="InterPro" id="IPR039421">
    <property type="entry name" value="Type_1_exporter"/>
</dbReference>
<dbReference type="GO" id="GO:0005524">
    <property type="term" value="F:ATP binding"/>
    <property type="evidence" value="ECO:0007669"/>
    <property type="project" value="UniProtKB-KW"/>
</dbReference>
<dbReference type="GO" id="GO:0015421">
    <property type="term" value="F:ABC-type oligopeptide transporter activity"/>
    <property type="evidence" value="ECO:0007669"/>
    <property type="project" value="TreeGrafter"/>
</dbReference>